<proteinExistence type="inferred from homology"/>
<dbReference type="SUPFAM" id="SSF81624">
    <property type="entry name" value="N-terminal domain of MutM-like DNA repair proteins"/>
    <property type="match status" value="1"/>
</dbReference>
<keyword evidence="7 17" id="KW-0378">Hydrolase</keyword>
<gene>
    <name evidence="17" type="ORF">JOE57_001977</name>
</gene>
<keyword evidence="6 14" id="KW-0863">Zinc-finger</keyword>
<dbReference type="InterPro" id="IPR010663">
    <property type="entry name" value="Znf_FPG/IleRS"/>
</dbReference>
<evidence type="ECO:0000256" key="9">
    <source>
        <dbReference type="ARBA" id="ARBA00023125"/>
    </source>
</evidence>
<dbReference type="SUPFAM" id="SSF46946">
    <property type="entry name" value="S13-like H2TH domain"/>
    <property type="match status" value="1"/>
</dbReference>
<dbReference type="Gene3D" id="1.10.8.50">
    <property type="match status" value="1"/>
</dbReference>
<dbReference type="EMBL" id="JAFBCF010000001">
    <property type="protein sequence ID" value="MBM7799056.1"/>
    <property type="molecule type" value="Genomic_DNA"/>
</dbReference>
<dbReference type="EC" id="4.2.99.18" evidence="17"/>
<dbReference type="PANTHER" id="PTHR22993">
    <property type="entry name" value="FORMAMIDOPYRIMIDINE-DNA GLYCOSYLASE"/>
    <property type="match status" value="1"/>
</dbReference>
<name>A0ABS2RJ94_9ACTN</name>
<evidence type="ECO:0000256" key="7">
    <source>
        <dbReference type="ARBA" id="ARBA00022801"/>
    </source>
</evidence>
<dbReference type="EC" id="3.2.2.23" evidence="17"/>
<dbReference type="InterPro" id="IPR012319">
    <property type="entry name" value="FPG_cat"/>
</dbReference>
<dbReference type="Pfam" id="PF06827">
    <property type="entry name" value="zf-FPG_IleRS"/>
    <property type="match status" value="1"/>
</dbReference>
<keyword evidence="5" id="KW-0227">DNA damage</keyword>
<reference evidence="17 18" key="1">
    <citation type="submission" date="2021-01" db="EMBL/GenBank/DDBJ databases">
        <title>Sequencing the genomes of 1000 actinobacteria strains.</title>
        <authorList>
            <person name="Klenk H.-P."/>
        </authorList>
    </citation>
    <scope>NUCLEOTIDE SEQUENCE [LARGE SCALE GENOMIC DNA]</scope>
    <source>
        <strain evidence="17 18">DSM 18662</strain>
    </source>
</reference>
<evidence type="ECO:0000256" key="11">
    <source>
        <dbReference type="ARBA" id="ARBA00023239"/>
    </source>
</evidence>
<evidence type="ECO:0000256" key="8">
    <source>
        <dbReference type="ARBA" id="ARBA00022833"/>
    </source>
</evidence>
<keyword evidence="4" id="KW-0479">Metal-binding</keyword>
<sequence>MPEMPEVESLARFLTDHCVGKAIARAELTAFSALKTYDPPLSALAGIEIESVTRHGKFIDINAQGLHLIFHLARAGWLRWRENIPDTPARPGKGPLAFRLVLEDSSGFDLTEAGTQRKLAIHVAHDPQDVPHIATLGPDPLADDFTADTLDQLLARAGRAQIKGVLKDQRVIAGIGNAYSDEILHVAKLSPFKPSNGLTEQERATLFAAIKEELAGAIERAKGLAAADLKGEKKSGLRVHGRKGEKCDVCGDTIAEVSFADSALQYCPTCQTGGKKLADRRLSRLLK</sequence>
<dbReference type="Proteomes" id="UP000704762">
    <property type="component" value="Unassembled WGS sequence"/>
</dbReference>
<keyword evidence="8" id="KW-0862">Zinc</keyword>
<evidence type="ECO:0000256" key="14">
    <source>
        <dbReference type="PROSITE-ProRule" id="PRU00391"/>
    </source>
</evidence>
<keyword evidence="18" id="KW-1185">Reference proteome</keyword>
<protein>
    <submittedName>
        <fullName evidence="17">Formamidopyrimidine-DNA glycosylase</fullName>
        <ecNumber evidence="17">3.2.2.23</ecNumber>
        <ecNumber evidence="17">4.2.99.18</ecNumber>
    </submittedName>
</protein>
<comment type="catalytic activity">
    <reaction evidence="1">
        <text>Hydrolysis of DNA containing ring-opened 7-methylguanine residues, releasing 2,6-diamino-4-hydroxy-5-(N-methyl)formamidopyrimidine.</text>
        <dbReference type="EC" id="3.2.2.23"/>
    </reaction>
</comment>
<evidence type="ECO:0000256" key="5">
    <source>
        <dbReference type="ARBA" id="ARBA00022763"/>
    </source>
</evidence>
<keyword evidence="9" id="KW-0238">DNA-binding</keyword>
<dbReference type="GO" id="GO:0008534">
    <property type="term" value="F:oxidized purine nucleobase lesion DNA N-glycosylase activity"/>
    <property type="evidence" value="ECO:0007669"/>
    <property type="project" value="UniProtKB-EC"/>
</dbReference>
<feature type="domain" description="FPG-type" evidence="15">
    <location>
        <begin position="238"/>
        <end position="272"/>
    </location>
</feature>
<dbReference type="PROSITE" id="PS51068">
    <property type="entry name" value="FPG_CAT"/>
    <property type="match status" value="1"/>
</dbReference>
<dbReference type="SMART" id="SM01232">
    <property type="entry name" value="H2TH"/>
    <property type="match status" value="1"/>
</dbReference>
<keyword evidence="11 17" id="KW-0456">Lyase</keyword>
<dbReference type="SUPFAM" id="SSF57716">
    <property type="entry name" value="Glucocorticoid receptor-like (DNA-binding domain)"/>
    <property type="match status" value="1"/>
</dbReference>
<dbReference type="Gene3D" id="3.20.190.10">
    <property type="entry name" value="MutM-like, N-terminal"/>
    <property type="match status" value="1"/>
</dbReference>
<evidence type="ECO:0000259" key="15">
    <source>
        <dbReference type="PROSITE" id="PS51066"/>
    </source>
</evidence>
<dbReference type="PANTHER" id="PTHR22993:SF9">
    <property type="entry name" value="FORMAMIDOPYRIMIDINE-DNA GLYCOSYLASE"/>
    <property type="match status" value="1"/>
</dbReference>
<evidence type="ECO:0000256" key="12">
    <source>
        <dbReference type="ARBA" id="ARBA00023268"/>
    </source>
</evidence>
<keyword evidence="12" id="KW-0511">Multifunctional enzyme</keyword>
<keyword evidence="10" id="KW-0234">DNA repair</keyword>
<evidence type="ECO:0000256" key="3">
    <source>
        <dbReference type="ARBA" id="ARBA00009409"/>
    </source>
</evidence>
<evidence type="ECO:0000256" key="2">
    <source>
        <dbReference type="ARBA" id="ARBA00001947"/>
    </source>
</evidence>
<evidence type="ECO:0000313" key="18">
    <source>
        <dbReference type="Proteomes" id="UP000704762"/>
    </source>
</evidence>
<evidence type="ECO:0000256" key="1">
    <source>
        <dbReference type="ARBA" id="ARBA00001668"/>
    </source>
</evidence>
<dbReference type="InterPro" id="IPR010979">
    <property type="entry name" value="Ribosomal_uS13-like_H2TH"/>
</dbReference>
<organism evidence="17 18">
    <name type="scientific">Microlunatus panaciterrae</name>
    <dbReference type="NCBI Taxonomy" id="400768"/>
    <lineage>
        <taxon>Bacteria</taxon>
        <taxon>Bacillati</taxon>
        <taxon>Actinomycetota</taxon>
        <taxon>Actinomycetes</taxon>
        <taxon>Propionibacteriales</taxon>
        <taxon>Propionibacteriaceae</taxon>
        <taxon>Microlunatus</taxon>
    </lineage>
</organism>
<evidence type="ECO:0000259" key="16">
    <source>
        <dbReference type="PROSITE" id="PS51068"/>
    </source>
</evidence>
<dbReference type="InterPro" id="IPR015886">
    <property type="entry name" value="H2TH_FPG"/>
</dbReference>
<evidence type="ECO:0000313" key="17">
    <source>
        <dbReference type="EMBL" id="MBM7799056.1"/>
    </source>
</evidence>
<evidence type="ECO:0000256" key="6">
    <source>
        <dbReference type="ARBA" id="ARBA00022771"/>
    </source>
</evidence>
<dbReference type="PROSITE" id="PS51066">
    <property type="entry name" value="ZF_FPG_2"/>
    <property type="match status" value="1"/>
</dbReference>
<dbReference type="GO" id="GO:0140078">
    <property type="term" value="F:class I DNA-(apurinic or apyrimidinic site) endonuclease activity"/>
    <property type="evidence" value="ECO:0007669"/>
    <property type="project" value="UniProtKB-EC"/>
</dbReference>
<accession>A0ABS2RJ94</accession>
<evidence type="ECO:0000256" key="10">
    <source>
        <dbReference type="ARBA" id="ARBA00023204"/>
    </source>
</evidence>
<evidence type="ECO:0000256" key="13">
    <source>
        <dbReference type="ARBA" id="ARBA00023295"/>
    </source>
</evidence>
<dbReference type="InterPro" id="IPR000214">
    <property type="entry name" value="Znf_DNA_glyclase/AP_lyase"/>
</dbReference>
<comment type="caution">
    <text evidence="17">The sequence shown here is derived from an EMBL/GenBank/DDBJ whole genome shotgun (WGS) entry which is preliminary data.</text>
</comment>
<dbReference type="RefSeq" id="WP_204917563.1">
    <property type="nucleotide sequence ID" value="NZ_BAAAQP010000002.1"/>
</dbReference>
<comment type="cofactor">
    <cofactor evidence="2">
        <name>Zn(2+)</name>
        <dbReference type="ChEBI" id="CHEBI:29105"/>
    </cofactor>
</comment>
<keyword evidence="13 17" id="KW-0326">Glycosidase</keyword>
<dbReference type="SMART" id="SM00898">
    <property type="entry name" value="Fapy_DNA_glyco"/>
    <property type="match status" value="1"/>
</dbReference>
<dbReference type="Pfam" id="PF06831">
    <property type="entry name" value="H2TH"/>
    <property type="match status" value="1"/>
</dbReference>
<dbReference type="Pfam" id="PF01149">
    <property type="entry name" value="Fapy_DNA_glyco"/>
    <property type="match status" value="1"/>
</dbReference>
<dbReference type="CDD" id="cd08973">
    <property type="entry name" value="BaFpgNei_N_1"/>
    <property type="match status" value="1"/>
</dbReference>
<dbReference type="InterPro" id="IPR035937">
    <property type="entry name" value="FPG_N"/>
</dbReference>
<comment type="similarity">
    <text evidence="3">Belongs to the FPG family.</text>
</comment>
<feature type="domain" description="Formamidopyrimidine-DNA glycosylase catalytic" evidence="16">
    <location>
        <begin position="2"/>
        <end position="119"/>
    </location>
</feature>
<evidence type="ECO:0000256" key="4">
    <source>
        <dbReference type="ARBA" id="ARBA00022723"/>
    </source>
</evidence>